<name>A0ABR6XG28_9BURK</name>
<evidence type="ECO:0000256" key="1">
    <source>
        <dbReference type="SAM" id="SignalP"/>
    </source>
</evidence>
<accession>A0ABR6XG28</accession>
<proteinExistence type="predicted"/>
<feature type="chain" id="PRO_5045320933" evidence="1">
    <location>
        <begin position="25"/>
        <end position="133"/>
    </location>
</feature>
<evidence type="ECO:0000313" key="3">
    <source>
        <dbReference type="Proteomes" id="UP000637632"/>
    </source>
</evidence>
<comment type="caution">
    <text evidence="2">The sequence shown here is derived from an EMBL/GenBank/DDBJ whole genome shotgun (WGS) entry which is preliminary data.</text>
</comment>
<dbReference type="RefSeq" id="WP_190479341.1">
    <property type="nucleotide sequence ID" value="NZ_JACOFT010000003.1"/>
</dbReference>
<feature type="signal peptide" evidence="1">
    <location>
        <begin position="1"/>
        <end position="24"/>
    </location>
</feature>
<reference evidence="2 3" key="1">
    <citation type="submission" date="2020-08" db="EMBL/GenBank/DDBJ databases">
        <title>Novel species isolated from subtropical streams in China.</title>
        <authorList>
            <person name="Lu H."/>
        </authorList>
    </citation>
    <scope>NUCLEOTIDE SEQUENCE [LARGE SCALE GENOMIC DNA]</scope>
    <source>
        <strain evidence="2 3">CCTCC AB 2015119</strain>
    </source>
</reference>
<organism evidence="2 3">
    <name type="scientific">Undibacterium aquatile</name>
    <dbReference type="NCBI Taxonomy" id="1537398"/>
    <lineage>
        <taxon>Bacteria</taxon>
        <taxon>Pseudomonadati</taxon>
        <taxon>Pseudomonadota</taxon>
        <taxon>Betaproteobacteria</taxon>
        <taxon>Burkholderiales</taxon>
        <taxon>Oxalobacteraceae</taxon>
        <taxon>Undibacterium</taxon>
    </lineage>
</organism>
<keyword evidence="1" id="KW-0732">Signal</keyword>
<keyword evidence="3" id="KW-1185">Reference proteome</keyword>
<gene>
    <name evidence="2" type="ORF">H8K26_10475</name>
</gene>
<sequence length="133" mass="14382">MKSGSWRFLLICLMLVLLPLQGFAATGMWAFVHGNSTQTASGTETNDTVSRPVHCDTMKQSQQVSAQDAHIVKPDTQNHCKGASPCCIGIALLLQQADQCCSPGTITVFPLDFHSFSSAPARALERPPKHFPV</sequence>
<protein>
    <submittedName>
        <fullName evidence="2">Uncharacterized protein</fullName>
    </submittedName>
</protein>
<dbReference type="EMBL" id="JACOFT010000003">
    <property type="protein sequence ID" value="MBC3811867.1"/>
    <property type="molecule type" value="Genomic_DNA"/>
</dbReference>
<evidence type="ECO:0000313" key="2">
    <source>
        <dbReference type="EMBL" id="MBC3811867.1"/>
    </source>
</evidence>
<dbReference type="Proteomes" id="UP000637632">
    <property type="component" value="Unassembled WGS sequence"/>
</dbReference>